<sequence length="231" mass="25423">MEVFIMFTMFVFVLDGVVGSNSVSVMEGDIVTLKSDVTMQEHDKMLWYFNDALIALINGDPSKSCVYDGEGEIFKDRLSVDYETGSLTITNIRSKHAGRYETEIIKSKSSETSQSNSECDSTKIIKKKINIGDTVKTFSVSISGESISDDSVISASRSGPDKSNREWYSEGNEQKCKRNSVRTLGLIAGICAVGVILVAAAVIGVIYCRDKSSKKEDMKKNKSEHLLTVQV</sequence>
<dbReference type="SUPFAM" id="SSF48726">
    <property type="entry name" value="Immunoglobulin"/>
    <property type="match status" value="1"/>
</dbReference>
<evidence type="ECO:0000313" key="3">
    <source>
        <dbReference type="Ensembl" id="ENSCCRP00000144390.1"/>
    </source>
</evidence>
<dbReference type="Ensembl" id="ENSCCRT00000185110.1">
    <property type="protein sequence ID" value="ENSCCRP00000144390.1"/>
    <property type="gene ID" value="ENSCCRG00000061343.1"/>
</dbReference>
<evidence type="ECO:0000313" key="4">
    <source>
        <dbReference type="Proteomes" id="UP001108240"/>
    </source>
</evidence>
<dbReference type="Gene3D" id="2.60.40.10">
    <property type="entry name" value="Immunoglobulins"/>
    <property type="match status" value="1"/>
</dbReference>
<accession>A0A9J8AT44</accession>
<dbReference type="Proteomes" id="UP001108240">
    <property type="component" value="Unplaced"/>
</dbReference>
<feature type="transmembrane region" description="Helical" evidence="1">
    <location>
        <begin position="184"/>
        <end position="208"/>
    </location>
</feature>
<dbReference type="InterPro" id="IPR036179">
    <property type="entry name" value="Ig-like_dom_sf"/>
</dbReference>
<feature type="signal peptide" evidence="2">
    <location>
        <begin position="1"/>
        <end position="19"/>
    </location>
</feature>
<proteinExistence type="predicted"/>
<keyword evidence="2" id="KW-0732">Signal</keyword>
<evidence type="ECO:0000256" key="2">
    <source>
        <dbReference type="SAM" id="SignalP"/>
    </source>
</evidence>
<name>A0A9J8AT44_CYPCA</name>
<feature type="chain" id="PRO_5039896377" evidence="2">
    <location>
        <begin position="20"/>
        <end position="231"/>
    </location>
</feature>
<keyword evidence="1" id="KW-0472">Membrane</keyword>
<protein>
    <submittedName>
        <fullName evidence="3">Uncharacterized protein</fullName>
    </submittedName>
</protein>
<reference evidence="3" key="1">
    <citation type="submission" date="2025-08" db="UniProtKB">
        <authorList>
            <consortium name="Ensembl"/>
        </authorList>
    </citation>
    <scope>IDENTIFICATION</scope>
</reference>
<dbReference type="GeneTree" id="ENSGT01050000244806"/>
<keyword evidence="4" id="KW-1185">Reference proteome</keyword>
<dbReference type="PANTHER" id="PTHR21063">
    <property type="entry name" value="LFA-3"/>
    <property type="match status" value="1"/>
</dbReference>
<dbReference type="InterPro" id="IPR013783">
    <property type="entry name" value="Ig-like_fold"/>
</dbReference>
<dbReference type="AlphaFoldDB" id="A0A9J8AT44"/>
<keyword evidence="1" id="KW-1133">Transmembrane helix</keyword>
<dbReference type="PANTHER" id="PTHR21063:SF4">
    <property type="entry name" value="CD48 ANTIGEN-RELATED"/>
    <property type="match status" value="1"/>
</dbReference>
<reference evidence="3" key="2">
    <citation type="submission" date="2025-09" db="UniProtKB">
        <authorList>
            <consortium name="Ensembl"/>
        </authorList>
    </citation>
    <scope>IDENTIFICATION</scope>
</reference>
<keyword evidence="1" id="KW-0812">Transmembrane</keyword>
<evidence type="ECO:0000256" key="1">
    <source>
        <dbReference type="SAM" id="Phobius"/>
    </source>
</evidence>
<organism evidence="3 4">
    <name type="scientific">Cyprinus carpio carpio</name>
    <dbReference type="NCBI Taxonomy" id="630221"/>
    <lineage>
        <taxon>Eukaryota</taxon>
        <taxon>Metazoa</taxon>
        <taxon>Chordata</taxon>
        <taxon>Craniata</taxon>
        <taxon>Vertebrata</taxon>
        <taxon>Euteleostomi</taxon>
        <taxon>Actinopterygii</taxon>
        <taxon>Neopterygii</taxon>
        <taxon>Teleostei</taxon>
        <taxon>Ostariophysi</taxon>
        <taxon>Cypriniformes</taxon>
        <taxon>Cyprinidae</taxon>
        <taxon>Cyprininae</taxon>
        <taxon>Cyprinus</taxon>
    </lineage>
</organism>